<name>A0AAX3S1F9_9GAMM</name>
<dbReference type="InterPro" id="IPR025543">
    <property type="entry name" value="Dodecin-like"/>
</dbReference>
<evidence type="ECO:0000313" key="6">
    <source>
        <dbReference type="Proteomes" id="UP001057142"/>
    </source>
</evidence>
<evidence type="ECO:0000259" key="3">
    <source>
        <dbReference type="Pfam" id="PF07338"/>
    </source>
</evidence>
<dbReference type="AlphaFoldDB" id="A0AAX3S1F9"/>
<keyword evidence="6" id="KW-1185">Reference proteome</keyword>
<dbReference type="RefSeq" id="WP_251464738.1">
    <property type="nucleotide sequence ID" value="NZ_CP097327.1"/>
</dbReference>
<evidence type="ECO:0000256" key="2">
    <source>
        <dbReference type="SAM" id="SignalP"/>
    </source>
</evidence>
<organism evidence="5 7">
    <name type="scientific">Providencia vermicola</name>
    <dbReference type="NCBI Taxonomy" id="333965"/>
    <lineage>
        <taxon>Bacteria</taxon>
        <taxon>Pseudomonadati</taxon>
        <taxon>Pseudomonadota</taxon>
        <taxon>Gammaproteobacteria</taxon>
        <taxon>Enterobacterales</taxon>
        <taxon>Morganellaceae</taxon>
        <taxon>Providencia</taxon>
    </lineage>
</organism>
<evidence type="ECO:0000313" key="5">
    <source>
        <dbReference type="EMBL" id="WFC06400.1"/>
    </source>
</evidence>
<dbReference type="EMBL" id="CP116222">
    <property type="protein sequence ID" value="WFC06400.1"/>
    <property type="molecule type" value="Genomic_DNA"/>
</dbReference>
<reference evidence="4" key="1">
    <citation type="journal article" date="2022" name="Front. Microbiol.">
        <title>Identification of a novel aminoglycoside O-nucleotidyltransferase AadA33 in Providencia vermicola.</title>
        <authorList>
            <person name="Feng C."/>
            <person name="Gao M."/>
            <person name="Jiang W."/>
            <person name="Shi W."/>
            <person name="Li A."/>
            <person name="Liu S."/>
            <person name="Zhang L."/>
            <person name="Zhang X."/>
            <person name="Li Q."/>
            <person name="Lin H."/>
            <person name="Lu J."/>
            <person name="Li K."/>
            <person name="Zhang H."/>
            <person name="Hu Y."/>
            <person name="Bao Q."/>
            <person name="Lin X."/>
        </authorList>
    </citation>
    <scope>NUCLEOTIDE SEQUENCE</scope>
    <source>
        <strain evidence="4">P13</strain>
    </source>
</reference>
<feature type="signal peptide" evidence="2">
    <location>
        <begin position="1"/>
        <end position="20"/>
    </location>
</feature>
<keyword evidence="1 2" id="KW-0732">Signal</keyword>
<dbReference type="SUPFAM" id="SSF159871">
    <property type="entry name" value="YdgH-like"/>
    <property type="match status" value="1"/>
</dbReference>
<dbReference type="InterPro" id="IPR010854">
    <property type="entry name" value="YdgH/BhsA/McbA-like_dom"/>
</dbReference>
<feature type="domain" description="YdgH/BhsA/McbA-like" evidence="3">
    <location>
        <begin position="55"/>
        <end position="97"/>
    </location>
</feature>
<evidence type="ECO:0000256" key="1">
    <source>
        <dbReference type="ARBA" id="ARBA00022729"/>
    </source>
</evidence>
<feature type="chain" id="PRO_5043982478" evidence="2">
    <location>
        <begin position="21"/>
        <end position="97"/>
    </location>
</feature>
<accession>A0AAX3S1F9</accession>
<gene>
    <name evidence="4" type="ORF">M5J11_02840</name>
    <name evidence="5" type="ORF">PG365_17195</name>
</gene>
<dbReference type="Proteomes" id="UP001222403">
    <property type="component" value="Chromosome"/>
</dbReference>
<protein>
    <submittedName>
        <fullName evidence="5">DUF1471 domain-containing protein</fullName>
    </submittedName>
</protein>
<dbReference type="Proteomes" id="UP001057142">
    <property type="component" value="Chromosome"/>
</dbReference>
<sequence length="97" mass="10734">MMKKITFLLALSLLSYQSLASSDTLNTQPVLPHITETNASEEPDKKILFSMTFIGDASLSSIEKQAQEMAKKRGASHYKIIGASGENQLRGHVTFYQ</sequence>
<dbReference type="EMBL" id="CP097327">
    <property type="protein sequence ID" value="USB37467.1"/>
    <property type="molecule type" value="Genomic_DNA"/>
</dbReference>
<dbReference type="InterPro" id="IPR036275">
    <property type="entry name" value="YdgH-like_sf"/>
</dbReference>
<reference evidence="5" key="2">
    <citation type="submission" date="2023-01" db="EMBL/GenBank/DDBJ databases">
        <title>The prevalence of carbapenem-resistant bacteria in aquaculture in China and the genetic diversity of carbapenem-resistant genes.</title>
        <authorList>
            <person name="Wen R."/>
        </authorList>
    </citation>
    <scope>NUCLEOTIDE SEQUENCE</scope>
    <source>
        <strain evidence="5">PVA41-chromosome</strain>
    </source>
</reference>
<dbReference type="Gene3D" id="3.30.1660.10">
    <property type="entry name" value="Flavin-binding protein dodecin"/>
    <property type="match status" value="1"/>
</dbReference>
<evidence type="ECO:0000313" key="4">
    <source>
        <dbReference type="EMBL" id="USB37467.1"/>
    </source>
</evidence>
<dbReference type="Pfam" id="PF07338">
    <property type="entry name" value="YdgH_BhsA-like"/>
    <property type="match status" value="1"/>
</dbReference>
<proteinExistence type="predicted"/>
<evidence type="ECO:0000313" key="7">
    <source>
        <dbReference type="Proteomes" id="UP001222403"/>
    </source>
</evidence>